<dbReference type="Gene3D" id="3.30.70.20">
    <property type="match status" value="1"/>
</dbReference>
<reference evidence="2" key="1">
    <citation type="submission" date="2019-08" db="EMBL/GenBank/DDBJ databases">
        <authorList>
            <person name="Kucharzyk K."/>
            <person name="Murdoch R.W."/>
            <person name="Higgins S."/>
            <person name="Loffler F."/>
        </authorList>
    </citation>
    <scope>NUCLEOTIDE SEQUENCE</scope>
</reference>
<evidence type="ECO:0000259" key="1">
    <source>
        <dbReference type="PROSITE" id="PS51379"/>
    </source>
</evidence>
<comment type="caution">
    <text evidence="2">The sequence shown here is derived from an EMBL/GenBank/DDBJ whole genome shotgun (WGS) entry which is preliminary data.</text>
</comment>
<dbReference type="AlphaFoldDB" id="A0A644XQZ4"/>
<dbReference type="Pfam" id="PF13484">
    <property type="entry name" value="Fer4_16"/>
    <property type="match status" value="1"/>
</dbReference>
<dbReference type="EMBL" id="VSSQ01003027">
    <property type="protein sequence ID" value="MPM18662.1"/>
    <property type="molecule type" value="Genomic_DNA"/>
</dbReference>
<dbReference type="PROSITE" id="PS51379">
    <property type="entry name" value="4FE4S_FER_2"/>
    <property type="match status" value="1"/>
</dbReference>
<dbReference type="InterPro" id="IPR017900">
    <property type="entry name" value="4Fe4S_Fe_S_CS"/>
</dbReference>
<gene>
    <name evidence="2" type="primary">queG_31</name>
    <name evidence="2" type="ORF">SDC9_65075</name>
</gene>
<dbReference type="PANTHER" id="PTHR42827:SF1">
    <property type="entry name" value="IRON-SULFUR CLUSTER-BINDING PROTEIN"/>
    <property type="match status" value="1"/>
</dbReference>
<organism evidence="2">
    <name type="scientific">bioreactor metagenome</name>
    <dbReference type="NCBI Taxonomy" id="1076179"/>
    <lineage>
        <taxon>unclassified sequences</taxon>
        <taxon>metagenomes</taxon>
        <taxon>ecological metagenomes</taxon>
    </lineage>
</organism>
<protein>
    <submittedName>
        <fullName evidence="2">Epoxyqueuosine reductase</fullName>
        <ecNumber evidence="2">1.17.99.6</ecNumber>
    </submittedName>
</protein>
<proteinExistence type="predicted"/>
<dbReference type="InterPro" id="IPR017896">
    <property type="entry name" value="4Fe4S_Fe-S-bd"/>
</dbReference>
<dbReference type="PANTHER" id="PTHR42827">
    <property type="entry name" value="IRON-SULFUR CLUSTER-BINDING PROTEIN-RELATED"/>
    <property type="match status" value="1"/>
</dbReference>
<dbReference type="GO" id="GO:0052693">
    <property type="term" value="F:epoxyqueuosine reductase activity"/>
    <property type="evidence" value="ECO:0007669"/>
    <property type="project" value="UniProtKB-EC"/>
</dbReference>
<evidence type="ECO:0000313" key="2">
    <source>
        <dbReference type="EMBL" id="MPM18662.1"/>
    </source>
</evidence>
<accession>A0A644XQZ4</accession>
<sequence length="223" mass="24271">MDITEELLSLMREHGADLAGCADLQDLGCGWPRGLAVARRIPAEVLSDMENGPTRLYYDTYHALNAALNELVLTAEDFLTARGYSAWAQTTDRVVTVHERTLLPHKSIAMRAGLGWIGKSNLLVTPQYGSAVRLSTLVTDAPLMPGVPIPESRCGSCTSCLKACPAGAIRGTLWHLGTDRDEMFDMPACDAKAKAMSFQNYGISTTLCGQCFLKCPYTIRGRK</sequence>
<dbReference type="PROSITE" id="PS00198">
    <property type="entry name" value="4FE4S_FER_1"/>
    <property type="match status" value="1"/>
</dbReference>
<name>A0A644XQZ4_9ZZZZ</name>
<dbReference type="EC" id="1.17.99.6" evidence="2"/>
<dbReference type="SUPFAM" id="SSF46548">
    <property type="entry name" value="alpha-helical ferredoxin"/>
    <property type="match status" value="1"/>
</dbReference>
<feature type="domain" description="4Fe-4S ferredoxin-type" evidence="1">
    <location>
        <begin position="145"/>
        <end position="170"/>
    </location>
</feature>
<keyword evidence="2" id="KW-0560">Oxidoreductase</keyword>